<comment type="similarity">
    <text evidence="1">Belongs to the iron-containing alcohol dehydrogenase family.</text>
</comment>
<dbReference type="PANTHER" id="PTHR11496:SF102">
    <property type="entry name" value="ALCOHOL DEHYDROGENASE 4"/>
    <property type="match status" value="1"/>
</dbReference>
<keyword evidence="2 6" id="KW-0560">Oxidoreductase</keyword>
<dbReference type="PANTHER" id="PTHR11496">
    <property type="entry name" value="ALCOHOL DEHYDROGENASE"/>
    <property type="match status" value="1"/>
</dbReference>
<dbReference type="InterPro" id="IPR018211">
    <property type="entry name" value="ADH_Fe_CS"/>
</dbReference>
<dbReference type="Gene3D" id="1.20.1090.10">
    <property type="entry name" value="Dehydroquinate synthase-like - alpha domain"/>
    <property type="match status" value="1"/>
</dbReference>
<evidence type="ECO:0000256" key="3">
    <source>
        <dbReference type="ARBA" id="ARBA00023027"/>
    </source>
</evidence>
<dbReference type="Proteomes" id="UP001579974">
    <property type="component" value="Unassembled WGS sequence"/>
</dbReference>
<dbReference type="EC" id="1.1.1.-" evidence="6"/>
<dbReference type="EMBL" id="JBDXSU010000013">
    <property type="protein sequence ID" value="MFB5191679.1"/>
    <property type="molecule type" value="Genomic_DNA"/>
</dbReference>
<dbReference type="Pfam" id="PF00465">
    <property type="entry name" value="Fe-ADH"/>
    <property type="match status" value="1"/>
</dbReference>
<sequence length="389" mass="41456">MTSFQYMCTTQIDFGVGAVERLPEKLQAAGFGRRLLVVTDPGLIEAGIVEKVVQPLHRHGYTVTLFDQVQPNPRDVDCLTGAQLLQSRWCDAVVAVGGGSAMDTAKTVALLARHGGTPQAYADGKRPYGELAPIACVPTTAGTGSEVTRSAVITEHSTHRKMTLKHEWLRPTLAILDPALTTTVPRQITAATGVDALVHAIEGYTCRRTQPISQAFGARAMGLIVRALPKAYRDPLDIEARSDMLLGSLLAGLCFGSADVAAVHCLAEALGGLYDTPHGLANAVFLLPVLKYNAQEHVAVHADVARLTGMASDGDNPATAVKKLLTGLEAWLQELEIPALSSLPHVSRGDSEKIVELALANNSTESNVRAVDANAYRTILEETFRQGGL</sequence>
<evidence type="ECO:0000259" key="4">
    <source>
        <dbReference type="Pfam" id="PF00465"/>
    </source>
</evidence>
<dbReference type="Pfam" id="PF25137">
    <property type="entry name" value="ADH_Fe_C"/>
    <property type="match status" value="1"/>
</dbReference>
<dbReference type="InterPro" id="IPR039697">
    <property type="entry name" value="Alcohol_dehydrogenase_Fe"/>
</dbReference>
<proteinExistence type="inferred from homology"/>
<evidence type="ECO:0000256" key="2">
    <source>
        <dbReference type="ARBA" id="ARBA00023002"/>
    </source>
</evidence>
<feature type="domain" description="Alcohol dehydrogenase iron-type/glycerol dehydrogenase GldA" evidence="4">
    <location>
        <begin position="10"/>
        <end position="178"/>
    </location>
</feature>
<evidence type="ECO:0000313" key="6">
    <source>
        <dbReference type="EMBL" id="MFB5191679.1"/>
    </source>
</evidence>
<comment type="caution">
    <text evidence="6">The sequence shown here is derived from an EMBL/GenBank/DDBJ whole genome shotgun (WGS) entry which is preliminary data.</text>
</comment>
<dbReference type="InterPro" id="IPR001670">
    <property type="entry name" value="ADH_Fe/GldA"/>
</dbReference>
<dbReference type="PROSITE" id="PS00913">
    <property type="entry name" value="ADH_IRON_1"/>
    <property type="match status" value="1"/>
</dbReference>
<dbReference type="GO" id="GO:0016491">
    <property type="term" value="F:oxidoreductase activity"/>
    <property type="evidence" value="ECO:0007669"/>
    <property type="project" value="UniProtKB-KW"/>
</dbReference>
<keyword evidence="3" id="KW-0520">NAD</keyword>
<gene>
    <name evidence="6" type="ORF">KKP3000_000455</name>
</gene>
<dbReference type="RefSeq" id="WP_275474181.1">
    <property type="nucleotide sequence ID" value="NZ_CP162940.1"/>
</dbReference>
<dbReference type="Gene3D" id="3.40.50.1970">
    <property type="match status" value="1"/>
</dbReference>
<evidence type="ECO:0000256" key="1">
    <source>
        <dbReference type="ARBA" id="ARBA00007358"/>
    </source>
</evidence>
<protein>
    <submittedName>
        <fullName evidence="6">Iron-containing alcohol dehydrogenase</fullName>
        <ecNumber evidence="6">1.1.1.-</ecNumber>
    </submittedName>
</protein>
<organism evidence="6 7">
    <name type="scientific">Alicyclobacillus fastidiosus</name>
    <dbReference type="NCBI Taxonomy" id="392011"/>
    <lineage>
        <taxon>Bacteria</taxon>
        <taxon>Bacillati</taxon>
        <taxon>Bacillota</taxon>
        <taxon>Bacilli</taxon>
        <taxon>Bacillales</taxon>
        <taxon>Alicyclobacillaceae</taxon>
        <taxon>Alicyclobacillus</taxon>
    </lineage>
</organism>
<evidence type="ECO:0000259" key="5">
    <source>
        <dbReference type="Pfam" id="PF25137"/>
    </source>
</evidence>
<dbReference type="CDD" id="cd08551">
    <property type="entry name" value="Fe-ADH"/>
    <property type="match status" value="1"/>
</dbReference>
<reference evidence="6 7" key="1">
    <citation type="journal article" date="2024" name="Int. J. Mol. Sci.">
        <title>Exploration of Alicyclobacillus spp. Genome in Search of Antibiotic Resistance.</title>
        <authorList>
            <person name="Bucka-Kolendo J."/>
            <person name="Kiousi D.E."/>
            <person name="Dekowska A."/>
            <person name="Mikolajczuk-Szczyrba A."/>
            <person name="Karadedos D.M."/>
            <person name="Michael P."/>
            <person name="Galanis A."/>
            <person name="Sokolowska B."/>
        </authorList>
    </citation>
    <scope>NUCLEOTIDE SEQUENCE [LARGE SCALE GENOMIC DNA]</scope>
    <source>
        <strain evidence="6 7">KKP 3000</strain>
    </source>
</reference>
<dbReference type="InterPro" id="IPR056798">
    <property type="entry name" value="ADH_Fe_C"/>
</dbReference>
<evidence type="ECO:0000313" key="7">
    <source>
        <dbReference type="Proteomes" id="UP001579974"/>
    </source>
</evidence>
<keyword evidence="7" id="KW-1185">Reference proteome</keyword>
<dbReference type="SUPFAM" id="SSF56796">
    <property type="entry name" value="Dehydroquinate synthase-like"/>
    <property type="match status" value="1"/>
</dbReference>
<name>A0ABV5AHE2_9BACL</name>
<feature type="domain" description="Fe-containing alcohol dehydrogenase-like C-terminal" evidence="5">
    <location>
        <begin position="189"/>
        <end position="382"/>
    </location>
</feature>
<accession>A0ABV5AHE2</accession>